<feature type="domain" description="TonB-dependent receptor plug" evidence="13">
    <location>
        <begin position="119"/>
        <end position="220"/>
    </location>
</feature>
<dbReference type="InterPro" id="IPR039426">
    <property type="entry name" value="TonB-dep_rcpt-like"/>
</dbReference>
<dbReference type="Pfam" id="PF07715">
    <property type="entry name" value="Plug"/>
    <property type="match status" value="1"/>
</dbReference>
<reference evidence="14 15" key="1">
    <citation type="submission" date="2019-11" db="EMBL/GenBank/DDBJ databases">
        <title>Description of Pedobacter sp. LMG 31462T.</title>
        <authorList>
            <person name="Carlier A."/>
            <person name="Qi S."/>
            <person name="Vandamme P."/>
        </authorList>
    </citation>
    <scope>NUCLEOTIDE SEQUENCE [LARGE SCALE GENOMIC DNA]</scope>
    <source>
        <strain evidence="14 15">LMG 31462</strain>
    </source>
</reference>
<dbReference type="PROSITE" id="PS52016">
    <property type="entry name" value="TONB_DEPENDENT_REC_3"/>
    <property type="match status" value="1"/>
</dbReference>
<keyword evidence="4 10" id="KW-0812">Transmembrane</keyword>
<keyword evidence="8 14" id="KW-0675">Receptor</keyword>
<evidence type="ECO:0000256" key="11">
    <source>
        <dbReference type="RuleBase" id="RU003357"/>
    </source>
</evidence>
<gene>
    <name evidence="14" type="ORF">GM920_14355</name>
</gene>
<dbReference type="InterPro" id="IPR000531">
    <property type="entry name" value="Beta-barrel_TonB"/>
</dbReference>
<dbReference type="Gene3D" id="2.40.170.20">
    <property type="entry name" value="TonB-dependent receptor, beta-barrel domain"/>
    <property type="match status" value="1"/>
</dbReference>
<evidence type="ECO:0000256" key="5">
    <source>
        <dbReference type="ARBA" id="ARBA00022729"/>
    </source>
</evidence>
<evidence type="ECO:0000256" key="8">
    <source>
        <dbReference type="ARBA" id="ARBA00023170"/>
    </source>
</evidence>
<protein>
    <submittedName>
        <fullName evidence="14">TonB-dependent receptor</fullName>
    </submittedName>
</protein>
<evidence type="ECO:0000259" key="13">
    <source>
        <dbReference type="Pfam" id="PF07715"/>
    </source>
</evidence>
<evidence type="ECO:0000256" key="2">
    <source>
        <dbReference type="ARBA" id="ARBA00022448"/>
    </source>
</evidence>
<comment type="caution">
    <text evidence="14">The sequence shown here is derived from an EMBL/GenBank/DDBJ whole genome shotgun (WGS) entry which is preliminary data.</text>
</comment>
<accession>A0ABR6EXU3</accession>
<evidence type="ECO:0000256" key="4">
    <source>
        <dbReference type="ARBA" id="ARBA00022692"/>
    </source>
</evidence>
<keyword evidence="2 10" id="KW-0813">Transport</keyword>
<keyword evidence="3 10" id="KW-1134">Transmembrane beta strand</keyword>
<dbReference type="EMBL" id="WNXC01000005">
    <property type="protein sequence ID" value="MBB2150081.1"/>
    <property type="molecule type" value="Genomic_DNA"/>
</dbReference>
<dbReference type="SUPFAM" id="SSF49464">
    <property type="entry name" value="Carboxypeptidase regulatory domain-like"/>
    <property type="match status" value="1"/>
</dbReference>
<dbReference type="InterPro" id="IPR036942">
    <property type="entry name" value="Beta-barrel_TonB_sf"/>
</dbReference>
<comment type="similarity">
    <text evidence="10 11">Belongs to the TonB-dependent receptor family.</text>
</comment>
<proteinExistence type="inferred from homology"/>
<keyword evidence="6 11" id="KW-0798">TonB box</keyword>
<sequence>MGILCASVFYVQGQKLNKSSIRGQVSDDQKEGIPTATIRLMPINRTQATDQKGIYDLSGLPAGNYIIQITAIGFKKIEHKISLQDNQDLRQNFSMKESQNELSNVSISGKTESRKAKEAGFAVNSIDLKPYANTTNDLNQILNRSAGVKVREQGGLGSDFEFSINGLSGGHIKFFIDGIPMESYGSGMTLNNFPVNLAERVEVYKGVVPAYLGSDALGGAVNIITKKNKGKSIDLSYSAGSFNTHRAGLTGSFTDDKTGITTNVSSYYNYSDNNYYMYNNPSANALIELPKPGGFEQVEKLRRFHDQYESFMGQVEAGISNKKWADVFVAGVTYTSNYKQRQTGATQEKVIGKVTNDGYNIIPSIRYRKENLLIKGLSASVFANYSANKNILTDTSGSVFYWDGSSKIRGKNGSVGSELSGEKKSIAHFTGNNILAQLNLGYTISQNHMVNMNNNYNSSYRESYNEIDPYNHTYDKSNRLNKNITGISYQQQVFNGKMTNNFFGKMYGLSGKTYDKDGNASNSSKQYYGYGLASSYRFSPVIGMKASYEHAYRLPGLVELFGDREVVKGNPNLKPENSNNYNLGLFFDKSVGKGKIWAEASAYYRDANDYISTGKSAASNDGSYAEYSNTDGIIIRGFETEVRYDYNNLFSVLVNMTYQSAVNRQQFAKGSIRESANYLSRVPNEPWLYGNADFSIGKDNLIGKDTRVQFNWFSQFINDYSVNWSKMGSKDTKDYIPRQFIHNATLTYSMHKGRYNVSLESRNLTNVIAYDKFKLQKPGTSFFIKLRYAISQFN</sequence>
<feature type="domain" description="TonB-dependent receptor-like beta-barrel" evidence="12">
    <location>
        <begin position="403"/>
        <end position="764"/>
    </location>
</feature>
<dbReference type="PANTHER" id="PTHR30069:SF29">
    <property type="entry name" value="HEMOGLOBIN AND HEMOGLOBIN-HAPTOGLOBIN-BINDING PROTEIN 1-RELATED"/>
    <property type="match status" value="1"/>
</dbReference>
<evidence type="ECO:0000256" key="7">
    <source>
        <dbReference type="ARBA" id="ARBA00023136"/>
    </source>
</evidence>
<keyword evidence="5" id="KW-0732">Signal</keyword>
<comment type="subcellular location">
    <subcellularLocation>
        <location evidence="1 10">Cell outer membrane</location>
        <topology evidence="1 10">Multi-pass membrane protein</topology>
    </subcellularLocation>
</comment>
<dbReference type="Pfam" id="PF13715">
    <property type="entry name" value="CarbopepD_reg_2"/>
    <property type="match status" value="1"/>
</dbReference>
<keyword evidence="7 10" id="KW-0472">Membrane</keyword>
<dbReference type="Pfam" id="PF00593">
    <property type="entry name" value="TonB_dep_Rec_b-barrel"/>
    <property type="match status" value="1"/>
</dbReference>
<evidence type="ECO:0000256" key="3">
    <source>
        <dbReference type="ARBA" id="ARBA00022452"/>
    </source>
</evidence>
<dbReference type="InterPro" id="IPR037066">
    <property type="entry name" value="Plug_dom_sf"/>
</dbReference>
<dbReference type="PANTHER" id="PTHR30069">
    <property type="entry name" value="TONB-DEPENDENT OUTER MEMBRANE RECEPTOR"/>
    <property type="match status" value="1"/>
</dbReference>
<dbReference type="InterPro" id="IPR012910">
    <property type="entry name" value="Plug_dom"/>
</dbReference>
<evidence type="ECO:0000313" key="14">
    <source>
        <dbReference type="EMBL" id="MBB2150081.1"/>
    </source>
</evidence>
<dbReference type="RefSeq" id="WP_182958603.1">
    <property type="nucleotide sequence ID" value="NZ_WNXC01000005.1"/>
</dbReference>
<evidence type="ECO:0000259" key="12">
    <source>
        <dbReference type="Pfam" id="PF00593"/>
    </source>
</evidence>
<keyword evidence="9 10" id="KW-0998">Cell outer membrane</keyword>
<dbReference type="Gene3D" id="2.170.130.10">
    <property type="entry name" value="TonB-dependent receptor, plug domain"/>
    <property type="match status" value="1"/>
</dbReference>
<evidence type="ECO:0000256" key="6">
    <source>
        <dbReference type="ARBA" id="ARBA00023077"/>
    </source>
</evidence>
<dbReference type="Proteomes" id="UP000636110">
    <property type="component" value="Unassembled WGS sequence"/>
</dbReference>
<evidence type="ECO:0000256" key="1">
    <source>
        <dbReference type="ARBA" id="ARBA00004571"/>
    </source>
</evidence>
<evidence type="ECO:0000313" key="15">
    <source>
        <dbReference type="Proteomes" id="UP000636110"/>
    </source>
</evidence>
<dbReference type="InterPro" id="IPR008969">
    <property type="entry name" value="CarboxyPept-like_regulatory"/>
</dbReference>
<dbReference type="SUPFAM" id="SSF56935">
    <property type="entry name" value="Porins"/>
    <property type="match status" value="1"/>
</dbReference>
<name>A0ABR6EXU3_9SPHI</name>
<organism evidence="14 15">
    <name type="scientific">Pedobacter gandavensis</name>
    <dbReference type="NCBI Taxonomy" id="2679963"/>
    <lineage>
        <taxon>Bacteria</taxon>
        <taxon>Pseudomonadati</taxon>
        <taxon>Bacteroidota</taxon>
        <taxon>Sphingobacteriia</taxon>
        <taxon>Sphingobacteriales</taxon>
        <taxon>Sphingobacteriaceae</taxon>
        <taxon>Pedobacter</taxon>
    </lineage>
</organism>
<evidence type="ECO:0000256" key="10">
    <source>
        <dbReference type="PROSITE-ProRule" id="PRU01360"/>
    </source>
</evidence>
<evidence type="ECO:0000256" key="9">
    <source>
        <dbReference type="ARBA" id="ARBA00023237"/>
    </source>
</evidence>
<dbReference type="Gene3D" id="2.60.40.1120">
    <property type="entry name" value="Carboxypeptidase-like, regulatory domain"/>
    <property type="match status" value="1"/>
</dbReference>
<keyword evidence="15" id="KW-1185">Reference proteome</keyword>